<evidence type="ECO:0008006" key="3">
    <source>
        <dbReference type="Google" id="ProtNLM"/>
    </source>
</evidence>
<evidence type="ECO:0000313" key="1">
    <source>
        <dbReference type="EMBL" id="OFV68762.1"/>
    </source>
</evidence>
<dbReference type="InterPro" id="IPR037914">
    <property type="entry name" value="SpoVT-AbrB_sf"/>
</dbReference>
<keyword evidence="2" id="KW-1185">Reference proteome</keyword>
<evidence type="ECO:0000313" key="2">
    <source>
        <dbReference type="Proteomes" id="UP000186940"/>
    </source>
</evidence>
<protein>
    <recommendedName>
        <fullName evidence="3">AbrB family transcriptional regulator</fullName>
    </recommendedName>
</protein>
<name>A0A1F2PD09_9EURY</name>
<sequence length="105" mass="12091">MIEINRVITKKILEGGKITIPKDIIVRFNIKPNDKLKCETKGHTFIKPVIANNRITIPIEIREILKLKKGDRTDITIISKIEDFDVNLAGLMRSEKKGRKKNKQL</sequence>
<dbReference type="AlphaFoldDB" id="A0A1F2PD09"/>
<accession>A0A1F2PD09</accession>
<dbReference type="SUPFAM" id="SSF89447">
    <property type="entry name" value="AbrB/MazE/MraZ-like"/>
    <property type="match status" value="2"/>
</dbReference>
<proteinExistence type="predicted"/>
<gene>
    <name evidence="1" type="ORF">SCAL_000438</name>
</gene>
<organism evidence="1 2">
    <name type="scientific">Candidatus Syntropharchaeum caldarium</name>
    <dbReference type="NCBI Taxonomy" id="1838285"/>
    <lineage>
        <taxon>Archaea</taxon>
        <taxon>Methanobacteriati</taxon>
        <taxon>Methanobacteriota</taxon>
        <taxon>Stenosarchaea group</taxon>
        <taxon>Methanomicrobia</taxon>
        <taxon>Methanosarcinales</taxon>
        <taxon>ANME-2 cluster</taxon>
        <taxon>Candidatus Syntropharchaeum</taxon>
    </lineage>
</organism>
<reference evidence="1" key="1">
    <citation type="submission" date="2016-05" db="EMBL/GenBank/DDBJ databases">
        <title>Microbial consortia oxidize butane by reversing methanogenesis.</title>
        <authorList>
            <person name="Laso-Perez R."/>
            <person name="Richter M."/>
            <person name="Wegener G."/>
            <person name="Musat F."/>
        </authorList>
    </citation>
    <scope>NUCLEOTIDE SEQUENCE [LARGE SCALE GENOMIC DNA]</scope>
    <source>
        <strain evidence="1">BOX2</strain>
    </source>
</reference>
<dbReference type="EMBL" id="LYOS01000001">
    <property type="protein sequence ID" value="OFV68762.1"/>
    <property type="molecule type" value="Genomic_DNA"/>
</dbReference>
<comment type="caution">
    <text evidence="1">The sequence shown here is derived from an EMBL/GenBank/DDBJ whole genome shotgun (WGS) entry which is preliminary data.</text>
</comment>
<dbReference type="Gene3D" id="2.10.260.10">
    <property type="match status" value="2"/>
</dbReference>
<dbReference type="STRING" id="1838285.SCAL_000438"/>
<dbReference type="Proteomes" id="UP000186940">
    <property type="component" value="Unassembled WGS sequence"/>
</dbReference>